<evidence type="ECO:0000313" key="2">
    <source>
        <dbReference type="Proteomes" id="UP000183639"/>
    </source>
</evidence>
<accession>A0A1I3ETQ3</accession>
<gene>
    <name evidence="1" type="ORF">SAMN04487861_111104</name>
</gene>
<name>A0A1I3ETQ3_SELRU</name>
<dbReference type="OrthoDB" id="9879334at2"/>
<dbReference type="AlphaFoldDB" id="A0A1I3ETQ3"/>
<proteinExistence type="predicted"/>
<sequence length="125" mass="14371">MGKSLVELLDDMESARLANIKEGQRNNAIVKKIFSSVGTDAWPENRENLLNGLNSIYRHMDWGKSMGHGIFSAEFFKEIPELYESLPPAKQQEIDGVFLEQPDIRERIKRMEWTVLDFLKSEAEG</sequence>
<organism evidence="1 2">
    <name type="scientific">Selenomonas ruminantium</name>
    <dbReference type="NCBI Taxonomy" id="971"/>
    <lineage>
        <taxon>Bacteria</taxon>
        <taxon>Bacillati</taxon>
        <taxon>Bacillota</taxon>
        <taxon>Negativicutes</taxon>
        <taxon>Selenomonadales</taxon>
        <taxon>Selenomonadaceae</taxon>
        <taxon>Selenomonas</taxon>
    </lineage>
</organism>
<dbReference type="Proteomes" id="UP000183639">
    <property type="component" value="Unassembled WGS sequence"/>
</dbReference>
<reference evidence="1 2" key="1">
    <citation type="submission" date="2016-10" db="EMBL/GenBank/DDBJ databases">
        <authorList>
            <person name="de Groot N.N."/>
        </authorList>
    </citation>
    <scope>NUCLEOTIDE SEQUENCE [LARGE SCALE GENOMIC DNA]</scope>
    <source>
        <strain evidence="1 2">Z108</strain>
    </source>
</reference>
<dbReference type="RefSeq" id="WP_075443504.1">
    <property type="nucleotide sequence ID" value="NZ_FOQK01000011.1"/>
</dbReference>
<dbReference type="EMBL" id="FOQK01000011">
    <property type="protein sequence ID" value="SFI02260.1"/>
    <property type="molecule type" value="Genomic_DNA"/>
</dbReference>
<protein>
    <submittedName>
        <fullName evidence="1">Uncharacterized protein</fullName>
    </submittedName>
</protein>
<evidence type="ECO:0000313" key="1">
    <source>
        <dbReference type="EMBL" id="SFI02260.1"/>
    </source>
</evidence>